<feature type="non-terminal residue" evidence="2">
    <location>
        <position position="116"/>
    </location>
</feature>
<feature type="region of interest" description="Disordered" evidence="1">
    <location>
        <begin position="1"/>
        <end position="116"/>
    </location>
</feature>
<feature type="non-terminal residue" evidence="2">
    <location>
        <position position="1"/>
    </location>
</feature>
<reference evidence="2" key="1">
    <citation type="submission" date="2020-02" db="EMBL/GenBank/DDBJ databases">
        <authorList>
            <person name="Meier V. D."/>
        </authorList>
    </citation>
    <scope>NUCLEOTIDE SEQUENCE</scope>
    <source>
        <strain evidence="2">AVDCRST_MAG38</strain>
    </source>
</reference>
<gene>
    <name evidence="2" type="ORF">AVDCRST_MAG38-2318</name>
</gene>
<feature type="compositionally biased region" description="Basic residues" evidence="1">
    <location>
        <begin position="44"/>
        <end position="61"/>
    </location>
</feature>
<feature type="compositionally biased region" description="Basic residues" evidence="1">
    <location>
        <begin position="15"/>
        <end position="34"/>
    </location>
</feature>
<dbReference type="AlphaFoldDB" id="A0A6J4RZQ8"/>
<proteinExistence type="predicted"/>
<accession>A0A6J4RZQ8</accession>
<name>A0A6J4RZQ8_9ACTN</name>
<organism evidence="2">
    <name type="scientific">uncultured Solirubrobacteraceae bacterium</name>
    <dbReference type="NCBI Taxonomy" id="1162706"/>
    <lineage>
        <taxon>Bacteria</taxon>
        <taxon>Bacillati</taxon>
        <taxon>Actinomycetota</taxon>
        <taxon>Thermoleophilia</taxon>
        <taxon>Solirubrobacterales</taxon>
        <taxon>Solirubrobacteraceae</taxon>
        <taxon>environmental samples</taxon>
    </lineage>
</organism>
<protein>
    <submittedName>
        <fullName evidence="2">Uncharacterized protein</fullName>
    </submittedName>
</protein>
<dbReference type="EMBL" id="CADCVJ010000198">
    <property type="protein sequence ID" value="CAA9485760.1"/>
    <property type="molecule type" value="Genomic_DNA"/>
</dbReference>
<evidence type="ECO:0000256" key="1">
    <source>
        <dbReference type="SAM" id="MobiDB-lite"/>
    </source>
</evidence>
<feature type="compositionally biased region" description="Low complexity" evidence="1">
    <location>
        <begin position="90"/>
        <end position="110"/>
    </location>
</feature>
<feature type="compositionally biased region" description="Basic residues" evidence="1">
    <location>
        <begin position="71"/>
        <end position="89"/>
    </location>
</feature>
<sequence length="116" mass="12505">GDSRARGHPSQLAGRARRGSHPPARRPRAPRRRGSLAPGDHRPPAAHRRRPGLVPRRHGRARLQWPAAAGRHGRRGRLGGLRGRARGHGAARAPARPRSAAGGRLPPARAGARRRL</sequence>
<evidence type="ECO:0000313" key="2">
    <source>
        <dbReference type="EMBL" id="CAA9485760.1"/>
    </source>
</evidence>